<dbReference type="Proteomes" id="UP000008495">
    <property type="component" value="Unassembled WGS sequence"/>
</dbReference>
<evidence type="ECO:0000256" key="1">
    <source>
        <dbReference type="SAM" id="MobiDB-lite"/>
    </source>
</evidence>
<dbReference type="InterPro" id="IPR029062">
    <property type="entry name" value="Class_I_gatase-like"/>
</dbReference>
<dbReference type="GO" id="GO:0005829">
    <property type="term" value="C:cytosol"/>
    <property type="evidence" value="ECO:0007669"/>
    <property type="project" value="TreeGrafter"/>
</dbReference>
<dbReference type="OrthoDB" id="5196541at2"/>
<keyword evidence="4" id="KW-1185">Reference proteome</keyword>
<dbReference type="Pfam" id="PF00117">
    <property type="entry name" value="GATase"/>
    <property type="match status" value="1"/>
</dbReference>
<dbReference type="InterPro" id="IPR017926">
    <property type="entry name" value="GATASE"/>
</dbReference>
<accession>K6VN63</accession>
<protein>
    <recommendedName>
        <fullName evidence="2">Glutamine amidotransferase domain-containing protein</fullName>
    </recommendedName>
</protein>
<feature type="region of interest" description="Disordered" evidence="1">
    <location>
        <begin position="241"/>
        <end position="266"/>
    </location>
</feature>
<dbReference type="CDD" id="cd01741">
    <property type="entry name" value="GATase1_1"/>
    <property type="match status" value="1"/>
</dbReference>
<name>K6VN63_9MICO</name>
<dbReference type="EMBL" id="BAGZ01000008">
    <property type="protein sequence ID" value="GAB78159.1"/>
    <property type="molecule type" value="Genomic_DNA"/>
</dbReference>
<dbReference type="eggNOG" id="COG0518">
    <property type="taxonomic scope" value="Bacteria"/>
</dbReference>
<feature type="compositionally biased region" description="Pro residues" evidence="1">
    <location>
        <begin position="247"/>
        <end position="256"/>
    </location>
</feature>
<organism evidence="3 4">
    <name type="scientific">Austwickia chelonae NBRC 105200</name>
    <dbReference type="NCBI Taxonomy" id="1184607"/>
    <lineage>
        <taxon>Bacteria</taxon>
        <taxon>Bacillati</taxon>
        <taxon>Actinomycetota</taxon>
        <taxon>Actinomycetes</taxon>
        <taxon>Micrococcales</taxon>
        <taxon>Dermatophilaceae</taxon>
        <taxon>Austwickia</taxon>
    </lineage>
</organism>
<dbReference type="PANTHER" id="PTHR42695:SF5">
    <property type="entry name" value="GLUTAMINE AMIDOTRANSFERASE YLR126C-RELATED"/>
    <property type="match status" value="1"/>
</dbReference>
<dbReference type="Gene3D" id="3.40.50.880">
    <property type="match status" value="1"/>
</dbReference>
<dbReference type="SUPFAM" id="SSF52317">
    <property type="entry name" value="Class I glutamine amidotransferase-like"/>
    <property type="match status" value="1"/>
</dbReference>
<dbReference type="InterPro" id="IPR044992">
    <property type="entry name" value="ChyE-like"/>
</dbReference>
<feature type="domain" description="Glutamine amidotransferase" evidence="2">
    <location>
        <begin position="29"/>
        <end position="187"/>
    </location>
</feature>
<evidence type="ECO:0000313" key="4">
    <source>
        <dbReference type="Proteomes" id="UP000008495"/>
    </source>
</evidence>
<evidence type="ECO:0000259" key="2">
    <source>
        <dbReference type="Pfam" id="PF00117"/>
    </source>
</evidence>
<comment type="caution">
    <text evidence="3">The sequence shown here is derived from an EMBL/GenBank/DDBJ whole genome shotgun (WGS) entry which is preliminary data.</text>
</comment>
<proteinExistence type="predicted"/>
<sequence>MQSLPVLVIEHEEECPPGRLITWAGEAHTDLDIRRCHAGDQVPTHLSEHSGYIVLGGAMSAHDDLHYPWLVGTKHLIAQAVAHAVPFLGICLGHQLAALALGGQVAPHPQGPRRGVRPVSLTAAAADDPLSQTLHRGTQLLHWNSDTVTDAPEHTVVLATDDTGHIQIARYRDTAWGVQGHPEADDTVVRRWGHDEQPTAEGLPTPAEITREAHEHDRELAAHWAPFAARFFALTQDEHRSQRVVLPHPPSAPQHPPTGISRIARH</sequence>
<dbReference type="AlphaFoldDB" id="K6VN63"/>
<evidence type="ECO:0000313" key="3">
    <source>
        <dbReference type="EMBL" id="GAB78159.1"/>
    </source>
</evidence>
<dbReference type="STRING" id="100225.SAMN05421595_0680"/>
<dbReference type="PROSITE" id="PS51273">
    <property type="entry name" value="GATASE_TYPE_1"/>
    <property type="match status" value="1"/>
</dbReference>
<dbReference type="PANTHER" id="PTHR42695">
    <property type="entry name" value="GLUTAMINE AMIDOTRANSFERASE YLR126C-RELATED"/>
    <property type="match status" value="1"/>
</dbReference>
<dbReference type="RefSeq" id="WP_006502914.1">
    <property type="nucleotide sequence ID" value="NZ_BAGZ01000008.1"/>
</dbReference>
<reference evidence="3 4" key="1">
    <citation type="submission" date="2012-08" db="EMBL/GenBank/DDBJ databases">
        <title>Whole genome shotgun sequence of Austwickia chelonae NBRC 105200.</title>
        <authorList>
            <person name="Yoshida I."/>
            <person name="Hosoyama A."/>
            <person name="Tsuchikane K."/>
            <person name="Katsumata H."/>
            <person name="Ando Y."/>
            <person name="Ohji S."/>
            <person name="Hamada M."/>
            <person name="Tamura T."/>
            <person name="Yamazoe A."/>
            <person name="Yamazaki S."/>
            <person name="Fujita N."/>
        </authorList>
    </citation>
    <scope>NUCLEOTIDE SEQUENCE [LARGE SCALE GENOMIC DNA]</scope>
    <source>
        <strain evidence="3 4">NBRC 105200</strain>
    </source>
</reference>
<gene>
    <name evidence="3" type="ORF">AUCHE_08_04040</name>
</gene>